<protein>
    <submittedName>
        <fullName evidence="1">Uncharacterized protein</fullName>
    </submittedName>
</protein>
<proteinExistence type="predicted"/>
<reference evidence="1 2" key="1">
    <citation type="submission" date="2013-04" db="EMBL/GenBank/DDBJ databases">
        <authorList>
            <person name="Ikryannikova L.N."/>
            <person name="Ilina E.N."/>
            <person name="Kostryukova E.S."/>
            <person name="Semashko T.A."/>
            <person name="Karpova I.Y.U."/>
            <person name="Larin A.K."/>
            <person name="Ischenko D.S."/>
            <person name="Alekseev D.G."/>
            <person name="Klimova E.A."/>
            <person name="Filimonova A.V."/>
            <person name="Savinova T.A."/>
            <person name="Filimonova O.Y.U."/>
            <person name="Dubovickaya V.A."/>
            <person name="Sidorenko S.V."/>
            <person name="Govorun V.M."/>
        </authorList>
    </citation>
    <scope>NUCLEOTIDE SEQUENCE [LARGE SCALE GENOMIC DNA]</scope>
    <source>
        <strain evidence="1 2">13/39</strain>
    </source>
</reference>
<sequence length="260" mass="31197">MFNKFKDLKQEVQKEFVLKYYPLILRRQQEAARLSKLEFLQRYLMIKSDTEQPELNGKLLISKPAYKRYLKIVENIYVITFKSEKTDYISRSHIEPSYSKLDIPKLHKEKYGYELSTEILNRFDRGIFEEIWEQVNLDTVWDNKIINTQKEKEKRVKITAHLLQKSGLLDIVLQTLTNVINNNFETESIDNGNLAKGSFDFVNIYDSEVLKYNGNLFLRELEKELECSYVQRKELEEEFDRGLELRYTPPYERLDFFDKE</sequence>
<organism evidence="1 2">
    <name type="scientific">Streptococcus mitis 13/39</name>
    <dbReference type="NCBI Taxonomy" id="1239793"/>
    <lineage>
        <taxon>Bacteria</taxon>
        <taxon>Bacillati</taxon>
        <taxon>Bacillota</taxon>
        <taxon>Bacilli</taxon>
        <taxon>Lactobacillales</taxon>
        <taxon>Streptococcaceae</taxon>
        <taxon>Streptococcus</taxon>
        <taxon>Streptococcus mitis group</taxon>
    </lineage>
</organism>
<dbReference type="EMBL" id="AQTU01000020">
    <property type="protein sequence ID" value="EOB31985.1"/>
    <property type="molecule type" value="Genomic_DNA"/>
</dbReference>
<name>R0P011_STRMT</name>
<comment type="caution">
    <text evidence="1">The sequence shown here is derived from an EMBL/GenBank/DDBJ whole genome shotgun (WGS) entry which is preliminary data.</text>
</comment>
<dbReference type="AlphaFoldDB" id="R0P011"/>
<dbReference type="Proteomes" id="UP000013315">
    <property type="component" value="Unassembled WGS sequence"/>
</dbReference>
<gene>
    <name evidence="1" type="ORF">D065_07375</name>
</gene>
<accession>R0P011</accession>
<evidence type="ECO:0000313" key="1">
    <source>
        <dbReference type="EMBL" id="EOB31985.1"/>
    </source>
</evidence>
<evidence type="ECO:0000313" key="2">
    <source>
        <dbReference type="Proteomes" id="UP000013315"/>
    </source>
</evidence>
<dbReference type="PATRIC" id="fig|1239793.3.peg.1444"/>